<feature type="transmembrane region" description="Helical" evidence="1">
    <location>
        <begin position="20"/>
        <end position="39"/>
    </location>
</feature>
<keyword evidence="4" id="KW-1185">Reference proteome</keyword>
<evidence type="ECO:0000313" key="4">
    <source>
        <dbReference type="Proteomes" id="UP000031643"/>
    </source>
</evidence>
<dbReference type="InterPro" id="IPR049201">
    <property type="entry name" value="DUF6867"/>
</dbReference>
<evidence type="ECO:0000256" key="1">
    <source>
        <dbReference type="SAM" id="Phobius"/>
    </source>
</evidence>
<sequence length="120" mass="13660">MSTVTQTIAPWITDDGLCVFVLLTVIIGGGAAFLAGRGLARGWRPLWRLFFYMALLAAAVRFFDYALFDGTLISPYYYAVTYVVLIAAGLLGFRTMRTTQMVTQYHWLYERTSPLTWKDR</sequence>
<feature type="transmembrane region" description="Helical" evidence="1">
    <location>
        <begin position="46"/>
        <end position="63"/>
    </location>
</feature>
<dbReference type="Pfam" id="PF21741">
    <property type="entry name" value="DUF6867"/>
    <property type="match status" value="1"/>
</dbReference>
<dbReference type="RefSeq" id="WP_244462590.1">
    <property type="nucleotide sequence ID" value="NZ_AP014648.1"/>
</dbReference>
<keyword evidence="1" id="KW-0812">Transmembrane</keyword>
<reference evidence="3 4" key="1">
    <citation type="submission" date="2014-09" db="EMBL/GenBank/DDBJ databases">
        <title>Genome sequencing of Methyloceanibacter caenitepidi Gela4.</title>
        <authorList>
            <person name="Takeuchi M."/>
            <person name="Susumu S."/>
            <person name="Kamagata Y."/>
            <person name="Oshima K."/>
            <person name="Hattori M."/>
            <person name="Iwasaki W."/>
        </authorList>
    </citation>
    <scope>NUCLEOTIDE SEQUENCE [LARGE SCALE GENOMIC DNA]</scope>
    <source>
        <strain evidence="3 4">Gela4</strain>
    </source>
</reference>
<evidence type="ECO:0000313" key="3">
    <source>
        <dbReference type="EMBL" id="BAQ17165.1"/>
    </source>
</evidence>
<organism evidence="3 4">
    <name type="scientific">Methyloceanibacter caenitepidi</name>
    <dbReference type="NCBI Taxonomy" id="1384459"/>
    <lineage>
        <taxon>Bacteria</taxon>
        <taxon>Pseudomonadati</taxon>
        <taxon>Pseudomonadota</taxon>
        <taxon>Alphaproteobacteria</taxon>
        <taxon>Hyphomicrobiales</taxon>
        <taxon>Hyphomicrobiaceae</taxon>
        <taxon>Methyloceanibacter</taxon>
    </lineage>
</organism>
<dbReference type="STRING" id="1384459.GL4_1711"/>
<accession>A0A0A8K2M0</accession>
<dbReference type="Proteomes" id="UP000031643">
    <property type="component" value="Chromosome"/>
</dbReference>
<proteinExistence type="predicted"/>
<dbReference type="HOGENOM" id="CLU_147829_0_0_5"/>
<dbReference type="EMBL" id="AP014648">
    <property type="protein sequence ID" value="BAQ17165.1"/>
    <property type="molecule type" value="Genomic_DNA"/>
</dbReference>
<protein>
    <recommendedName>
        <fullName evidence="2">DUF6867 domain-containing protein</fullName>
    </recommendedName>
</protein>
<name>A0A0A8K2M0_9HYPH</name>
<dbReference type="AlphaFoldDB" id="A0A0A8K2M0"/>
<feature type="domain" description="DUF6867" evidence="2">
    <location>
        <begin position="17"/>
        <end position="120"/>
    </location>
</feature>
<evidence type="ECO:0000259" key="2">
    <source>
        <dbReference type="Pfam" id="PF21741"/>
    </source>
</evidence>
<dbReference type="KEGG" id="mcg:GL4_1711"/>
<gene>
    <name evidence="3" type="ORF">GL4_1711</name>
</gene>
<keyword evidence="1" id="KW-1133">Transmembrane helix</keyword>
<feature type="transmembrane region" description="Helical" evidence="1">
    <location>
        <begin position="75"/>
        <end position="93"/>
    </location>
</feature>
<keyword evidence="1" id="KW-0472">Membrane</keyword>